<dbReference type="Pfam" id="PF00386">
    <property type="entry name" value="C1q"/>
    <property type="match status" value="1"/>
</dbReference>
<keyword evidence="2 4" id="KW-0863">Zinc-finger</keyword>
<feature type="coiled-coil region" evidence="5">
    <location>
        <begin position="220"/>
        <end position="269"/>
    </location>
</feature>
<dbReference type="Proteomes" id="UP000005408">
    <property type="component" value="Unassembled WGS sequence"/>
</dbReference>
<protein>
    <recommendedName>
        <fullName evidence="11">Tripartite motif-containing protein 45</fullName>
    </recommendedName>
</protein>
<dbReference type="EnsemblMetazoa" id="G32150.1">
    <property type="protein sequence ID" value="G32150.1:cds"/>
    <property type="gene ID" value="G32150"/>
</dbReference>
<evidence type="ECO:0000313" key="10">
    <source>
        <dbReference type="Proteomes" id="UP000005408"/>
    </source>
</evidence>
<keyword evidence="10" id="KW-1185">Reference proteome</keyword>
<dbReference type="InterPro" id="IPR013083">
    <property type="entry name" value="Znf_RING/FYVE/PHD"/>
</dbReference>
<dbReference type="GO" id="GO:0008270">
    <property type="term" value="F:zinc ion binding"/>
    <property type="evidence" value="ECO:0007669"/>
    <property type="project" value="UniProtKB-KW"/>
</dbReference>
<evidence type="ECO:0000256" key="4">
    <source>
        <dbReference type="PROSITE-ProRule" id="PRU00024"/>
    </source>
</evidence>
<dbReference type="SUPFAM" id="SSF57845">
    <property type="entry name" value="B-box zinc-binding domain"/>
    <property type="match status" value="1"/>
</dbReference>
<dbReference type="InterPro" id="IPR058030">
    <property type="entry name" value="TRIM8/14/16/25/29/45/65_CC"/>
</dbReference>
<dbReference type="GO" id="GO:0005654">
    <property type="term" value="C:nucleoplasm"/>
    <property type="evidence" value="ECO:0007669"/>
    <property type="project" value="TreeGrafter"/>
</dbReference>
<proteinExistence type="predicted"/>
<feature type="domain" description="B box-type" evidence="7">
    <location>
        <begin position="98"/>
        <end position="148"/>
    </location>
</feature>
<accession>A0A8W8MG01</accession>
<dbReference type="InterPro" id="IPR017907">
    <property type="entry name" value="Znf_RING_CS"/>
</dbReference>
<evidence type="ECO:0000259" key="6">
    <source>
        <dbReference type="PROSITE" id="PS50089"/>
    </source>
</evidence>
<feature type="domain" description="C1q" evidence="8">
    <location>
        <begin position="437"/>
        <end position="568"/>
    </location>
</feature>
<dbReference type="PRINTS" id="PR00007">
    <property type="entry name" value="COMPLEMNTC1Q"/>
</dbReference>
<evidence type="ECO:0000256" key="3">
    <source>
        <dbReference type="ARBA" id="ARBA00022833"/>
    </source>
</evidence>
<dbReference type="PROSITE" id="PS00518">
    <property type="entry name" value="ZF_RING_1"/>
    <property type="match status" value="1"/>
</dbReference>
<dbReference type="SMART" id="SM00184">
    <property type="entry name" value="RING"/>
    <property type="match status" value="1"/>
</dbReference>
<dbReference type="Gene3D" id="3.30.40.10">
    <property type="entry name" value="Zinc/RING finger domain, C3HC4 (zinc finger)"/>
    <property type="match status" value="1"/>
</dbReference>
<dbReference type="Pfam" id="PF25600">
    <property type="entry name" value="TRIM_CC"/>
    <property type="match status" value="1"/>
</dbReference>
<dbReference type="InterPro" id="IPR027370">
    <property type="entry name" value="Znf-RING_euk"/>
</dbReference>
<evidence type="ECO:0000256" key="1">
    <source>
        <dbReference type="ARBA" id="ARBA00022723"/>
    </source>
</evidence>
<dbReference type="SUPFAM" id="SSF49842">
    <property type="entry name" value="TNF-like"/>
    <property type="match status" value="1"/>
</dbReference>
<dbReference type="Pfam" id="PF13445">
    <property type="entry name" value="zf-RING_UBOX"/>
    <property type="match status" value="1"/>
</dbReference>
<dbReference type="AlphaFoldDB" id="A0A8W8MG01"/>
<sequence length="568" mass="65153">MALSRVNYESDICNDFTKCSICFEDFKSPKCLPCSHSFCHECLKNHIESSCLSKQSPVGFSCPLCRDFIPAENILAELKDWANDFPTNDRLGNISQASQGNLCGGCQRDGEEEEAKQFCLMCKEKLCGMCVKYHRRLVVTKDHEVLSMDELKKSPIVVETRKSCYTHAEEIIRYYCQDHSIPCCTVCICTGHRKCENIETITETAERLRTKEHYKLFVAMGELEKEMTDIKNELEKNIADIEETSDNLIEEAEAMYTNLQKHIEKIKNEYLRKLSEKSKECRGKLQENSDSLGDKFSYLKRCKKSFNSMKEERDDVQFVREFYEISKKYSTLKDLYLKNKTCLRLMKVTSNFDSKCFEGMDYLGNSISFLPKDFHSLIIPMDCMKIQFIATVLCVAMYVITFSSADQQNSSSFLTSYAKHQNICDKIGWEPKCGKDCQGKAIAFHAILSKRLTNVPKHTIIKFENVEVNDGNGYNRTTGKFTAPVDGLYSFLWTYHIPKDSKVYLFGYVNGKPRASSGTRATNVQNTSGHFVAKLKKGDKFWIQIEHFTATIIFESYTYLSGYKISGC</sequence>
<evidence type="ECO:0000256" key="2">
    <source>
        <dbReference type="ARBA" id="ARBA00022771"/>
    </source>
</evidence>
<dbReference type="PANTHER" id="PTHR25462:SF305">
    <property type="entry name" value="RING-TYPE DOMAIN-CONTAINING PROTEIN"/>
    <property type="match status" value="1"/>
</dbReference>
<keyword evidence="3" id="KW-0862">Zinc</keyword>
<dbReference type="GO" id="GO:0061630">
    <property type="term" value="F:ubiquitin protein ligase activity"/>
    <property type="evidence" value="ECO:0007669"/>
    <property type="project" value="TreeGrafter"/>
</dbReference>
<evidence type="ECO:0000259" key="8">
    <source>
        <dbReference type="PROSITE" id="PS50871"/>
    </source>
</evidence>
<evidence type="ECO:0000313" key="9">
    <source>
        <dbReference type="EnsemblMetazoa" id="G32150.1:cds"/>
    </source>
</evidence>
<evidence type="ECO:0000259" key="7">
    <source>
        <dbReference type="PROSITE" id="PS50119"/>
    </source>
</evidence>
<dbReference type="PROSITE" id="PS50089">
    <property type="entry name" value="ZF_RING_2"/>
    <property type="match status" value="1"/>
</dbReference>
<dbReference type="PROSITE" id="PS50119">
    <property type="entry name" value="ZF_BBOX"/>
    <property type="match status" value="1"/>
</dbReference>
<dbReference type="InterPro" id="IPR047153">
    <property type="entry name" value="TRIM45/56/19-like"/>
</dbReference>
<dbReference type="InterPro" id="IPR000315">
    <property type="entry name" value="Znf_B-box"/>
</dbReference>
<dbReference type="SMART" id="SM00110">
    <property type="entry name" value="C1Q"/>
    <property type="match status" value="1"/>
</dbReference>
<dbReference type="InterPro" id="IPR001841">
    <property type="entry name" value="Znf_RING"/>
</dbReference>
<dbReference type="PROSITE" id="PS50871">
    <property type="entry name" value="C1Q"/>
    <property type="match status" value="1"/>
</dbReference>
<reference evidence="9" key="1">
    <citation type="submission" date="2022-08" db="UniProtKB">
        <authorList>
            <consortium name="EnsemblMetazoa"/>
        </authorList>
    </citation>
    <scope>IDENTIFICATION</scope>
    <source>
        <strain evidence="9">05x7-T-G4-1.051#20</strain>
    </source>
</reference>
<dbReference type="SUPFAM" id="SSF57850">
    <property type="entry name" value="RING/U-box"/>
    <property type="match status" value="1"/>
</dbReference>
<dbReference type="InterPro" id="IPR008983">
    <property type="entry name" value="Tumour_necrosis_fac-like_dom"/>
</dbReference>
<dbReference type="Gene3D" id="3.30.160.60">
    <property type="entry name" value="Classic Zinc Finger"/>
    <property type="match status" value="1"/>
</dbReference>
<organism evidence="9 10">
    <name type="scientific">Magallana gigas</name>
    <name type="common">Pacific oyster</name>
    <name type="synonym">Crassostrea gigas</name>
    <dbReference type="NCBI Taxonomy" id="29159"/>
    <lineage>
        <taxon>Eukaryota</taxon>
        <taxon>Metazoa</taxon>
        <taxon>Spiralia</taxon>
        <taxon>Lophotrochozoa</taxon>
        <taxon>Mollusca</taxon>
        <taxon>Bivalvia</taxon>
        <taxon>Autobranchia</taxon>
        <taxon>Pteriomorphia</taxon>
        <taxon>Ostreida</taxon>
        <taxon>Ostreoidea</taxon>
        <taxon>Ostreidae</taxon>
        <taxon>Magallana</taxon>
    </lineage>
</organism>
<feature type="domain" description="RING-type" evidence="6">
    <location>
        <begin position="19"/>
        <end position="66"/>
    </location>
</feature>
<evidence type="ECO:0008006" key="11">
    <source>
        <dbReference type="Google" id="ProtNLM"/>
    </source>
</evidence>
<name>A0A8W8MG01_MAGGI</name>
<dbReference type="InterPro" id="IPR001073">
    <property type="entry name" value="C1q_dom"/>
</dbReference>
<keyword evidence="5" id="KW-0175">Coiled coil</keyword>
<dbReference type="PANTHER" id="PTHR25462">
    <property type="entry name" value="BONUS, ISOFORM C-RELATED"/>
    <property type="match status" value="1"/>
</dbReference>
<keyword evidence="1" id="KW-0479">Metal-binding</keyword>
<dbReference type="Gene3D" id="2.60.120.40">
    <property type="match status" value="1"/>
</dbReference>
<evidence type="ECO:0000256" key="5">
    <source>
        <dbReference type="SAM" id="Coils"/>
    </source>
</evidence>